<evidence type="ECO:0000259" key="2">
    <source>
        <dbReference type="Pfam" id="PF04773"/>
    </source>
</evidence>
<evidence type="ECO:0000313" key="5">
    <source>
        <dbReference type="Proteomes" id="UP000060602"/>
    </source>
</evidence>
<dbReference type="RefSeq" id="WP_061071209.1">
    <property type="nucleotide sequence ID" value="NZ_CP014060.2"/>
</dbReference>
<reference evidence="5" key="1">
    <citation type="submission" date="2015-12" db="EMBL/GenBank/DDBJ databases">
        <title>FDA dAtabase for Regulatory Grade micrObial Sequences (FDA-ARGOS): Supporting development and validation of Infectious Disease Dx tests.</title>
        <authorList>
            <person name="Case J."/>
            <person name="Tallon L."/>
            <person name="Sadzewicz L."/>
            <person name="Sengamalay N."/>
            <person name="Ott S."/>
            <person name="Godinez A."/>
            <person name="Nagaraj S."/>
            <person name="Nadendla S."/>
            <person name="Sichtig H."/>
        </authorList>
    </citation>
    <scope>NUCLEOTIDE SEQUENCE [LARGE SCALE GENOMIC DNA]</scope>
    <source>
        <strain evidence="5">FDAARGOS_147</strain>
    </source>
</reference>
<keyword evidence="1" id="KW-0472">Membrane</keyword>
<dbReference type="Proteomes" id="UP000060602">
    <property type="component" value="Chromosome"/>
</dbReference>
<dbReference type="AlphaFoldDB" id="A0A0X8NVN4"/>
<name>A0A0X8NVN4_ALCXX</name>
<dbReference type="InterPro" id="IPR012373">
    <property type="entry name" value="Ferrdict_sens_TM"/>
</dbReference>
<gene>
    <name evidence="4" type="ORF">AL504_03590</name>
</gene>
<dbReference type="PIRSF" id="PIRSF018266">
    <property type="entry name" value="FecR"/>
    <property type="match status" value="1"/>
</dbReference>
<feature type="domain" description="FecR N-terminal" evidence="3">
    <location>
        <begin position="24"/>
        <end position="64"/>
    </location>
</feature>
<sequence>MRPTDAASPGHAGHAAGADAIRADAARWFARAHSGEWDAAQEQARADWLAADPRHAYEYRMLESIWQAADSVAPERLRALAEPPRRTTHAGRRAALALSLGAAIIAVGGWALWPRGAGWTEYQTHVGELRSVALPDGSRAELNSNSRIRVRFDDAERRVALVEGEALFSVEKNAARPFVVDAGLGTAVVTGTRFDVRRDAEQVRVLVESGSVKVAGARDAAAVPVEAGQGVRIGAAGQADRVEPVDVAATLAWRGGQIRFSNTDLASAAREVSRYRPHPVVLAPGIEHLTVTSVFQTRDTDAFLTALPHILPVRVRQLPDGRSEIAPR</sequence>
<dbReference type="Gene3D" id="2.60.120.1440">
    <property type="match status" value="1"/>
</dbReference>
<dbReference type="Pfam" id="PF16220">
    <property type="entry name" value="DUF4880"/>
    <property type="match status" value="1"/>
</dbReference>
<dbReference type="EMBL" id="CP014060">
    <property type="protein sequence ID" value="AMG35202.1"/>
    <property type="molecule type" value="Genomic_DNA"/>
</dbReference>
<feature type="transmembrane region" description="Helical" evidence="1">
    <location>
        <begin position="94"/>
        <end position="113"/>
    </location>
</feature>
<keyword evidence="1" id="KW-0812">Transmembrane</keyword>
<dbReference type="Pfam" id="PF04773">
    <property type="entry name" value="FecR"/>
    <property type="match status" value="1"/>
</dbReference>
<organism evidence="4 5">
    <name type="scientific">Alcaligenes xylosoxydans xylosoxydans</name>
    <name type="common">Achromobacter xylosoxidans</name>
    <dbReference type="NCBI Taxonomy" id="85698"/>
    <lineage>
        <taxon>Bacteria</taxon>
        <taxon>Pseudomonadati</taxon>
        <taxon>Pseudomonadota</taxon>
        <taxon>Betaproteobacteria</taxon>
        <taxon>Burkholderiales</taxon>
        <taxon>Alcaligenaceae</taxon>
        <taxon>Achromobacter</taxon>
    </lineage>
</organism>
<keyword evidence="1" id="KW-1133">Transmembrane helix</keyword>
<proteinExistence type="predicted"/>
<accession>A0A0X8NVN4</accession>
<evidence type="ECO:0000259" key="3">
    <source>
        <dbReference type="Pfam" id="PF16220"/>
    </source>
</evidence>
<evidence type="ECO:0000256" key="1">
    <source>
        <dbReference type="SAM" id="Phobius"/>
    </source>
</evidence>
<feature type="domain" description="FecR protein" evidence="2">
    <location>
        <begin position="121"/>
        <end position="213"/>
    </location>
</feature>
<protein>
    <submittedName>
        <fullName evidence="4">DUF4880 domain-containing protein</fullName>
    </submittedName>
</protein>
<dbReference type="PANTHER" id="PTHR30273">
    <property type="entry name" value="PERIPLASMIC SIGNAL SENSOR AND SIGMA FACTOR ACTIVATOR FECR-RELATED"/>
    <property type="match status" value="1"/>
</dbReference>
<dbReference type="GO" id="GO:0016989">
    <property type="term" value="F:sigma factor antagonist activity"/>
    <property type="evidence" value="ECO:0007669"/>
    <property type="project" value="TreeGrafter"/>
</dbReference>
<dbReference type="InterPro" id="IPR032623">
    <property type="entry name" value="FecR_N"/>
</dbReference>
<dbReference type="PANTHER" id="PTHR30273:SF2">
    <property type="entry name" value="PROTEIN FECR"/>
    <property type="match status" value="1"/>
</dbReference>
<dbReference type="InterPro" id="IPR006860">
    <property type="entry name" value="FecR"/>
</dbReference>
<evidence type="ECO:0000313" key="4">
    <source>
        <dbReference type="EMBL" id="AMG35202.1"/>
    </source>
</evidence>